<reference evidence="2" key="1">
    <citation type="submission" date="2021-04" db="EMBL/GenBank/DDBJ databases">
        <authorList>
            <person name="Tunstrom K."/>
        </authorList>
    </citation>
    <scope>NUCLEOTIDE SEQUENCE</scope>
</reference>
<dbReference type="GO" id="GO:0005764">
    <property type="term" value="C:lysosome"/>
    <property type="evidence" value="ECO:0007669"/>
    <property type="project" value="TreeGrafter"/>
</dbReference>
<keyword evidence="3" id="KW-1185">Reference proteome</keyword>
<dbReference type="AlphaFoldDB" id="A0A8S3WAV7"/>
<organism evidence="2 3">
    <name type="scientific">Parnassius apollo</name>
    <name type="common">Apollo butterfly</name>
    <name type="synonym">Papilio apollo</name>
    <dbReference type="NCBI Taxonomy" id="110799"/>
    <lineage>
        <taxon>Eukaryota</taxon>
        <taxon>Metazoa</taxon>
        <taxon>Ecdysozoa</taxon>
        <taxon>Arthropoda</taxon>
        <taxon>Hexapoda</taxon>
        <taxon>Insecta</taxon>
        <taxon>Pterygota</taxon>
        <taxon>Neoptera</taxon>
        <taxon>Endopterygota</taxon>
        <taxon>Lepidoptera</taxon>
        <taxon>Glossata</taxon>
        <taxon>Ditrysia</taxon>
        <taxon>Papilionoidea</taxon>
        <taxon>Papilionidae</taxon>
        <taxon>Parnassiinae</taxon>
        <taxon>Parnassini</taxon>
        <taxon>Parnassius</taxon>
        <taxon>Parnassius</taxon>
    </lineage>
</organism>
<feature type="domain" description="Glycoside hydrolase family 38 N-terminal" evidence="1">
    <location>
        <begin position="43"/>
        <end position="172"/>
    </location>
</feature>
<proteinExistence type="predicted"/>
<name>A0A8S3WAV7_PARAO</name>
<dbReference type="GO" id="GO:0004559">
    <property type="term" value="F:alpha-mannosidase activity"/>
    <property type="evidence" value="ECO:0007669"/>
    <property type="project" value="InterPro"/>
</dbReference>
<evidence type="ECO:0000313" key="3">
    <source>
        <dbReference type="Proteomes" id="UP000691718"/>
    </source>
</evidence>
<evidence type="ECO:0000313" key="2">
    <source>
        <dbReference type="EMBL" id="CAG4948756.1"/>
    </source>
</evidence>
<dbReference type="PANTHER" id="PTHR11607:SF3">
    <property type="entry name" value="LYSOSOMAL ALPHA-MANNOSIDASE"/>
    <property type="match status" value="1"/>
</dbReference>
<dbReference type="GO" id="GO:0006013">
    <property type="term" value="P:mannose metabolic process"/>
    <property type="evidence" value="ECO:0007669"/>
    <property type="project" value="InterPro"/>
</dbReference>
<dbReference type="Proteomes" id="UP000691718">
    <property type="component" value="Unassembled WGS sequence"/>
</dbReference>
<comment type="caution">
    <text evidence="2">The sequence shown here is derived from an EMBL/GenBank/DDBJ whole genome shotgun (WGS) entry which is preliminary data.</text>
</comment>
<dbReference type="EMBL" id="CAJQZP010000220">
    <property type="protein sequence ID" value="CAG4948756.1"/>
    <property type="molecule type" value="Genomic_DNA"/>
</dbReference>
<sequence>MSVSIPSDLRSLRRYTSGAGGRNSDRLLAPRSERWCRKAGKLNDTLGPCGKPKAAWQVDTYGHTREQASLLAQMGYDGLFIGKMSDIMTHNLFNLYNAPDGFCFDFLCSDEPIVDDPDSHVYNADSRVNDFIAQIERQAKYYDHDNIMVTMGGDFTFQSAANWFMNIDKLINSGTLCY</sequence>
<dbReference type="PANTHER" id="PTHR11607">
    <property type="entry name" value="ALPHA-MANNOSIDASE"/>
    <property type="match status" value="1"/>
</dbReference>
<gene>
    <name evidence="2" type="ORF">PAPOLLO_LOCUS3848</name>
</gene>
<dbReference type="Pfam" id="PF01074">
    <property type="entry name" value="Glyco_hydro_38N"/>
    <property type="match status" value="1"/>
</dbReference>
<dbReference type="OrthoDB" id="2016903at2759"/>
<accession>A0A8S3WAV7</accession>
<evidence type="ECO:0000259" key="1">
    <source>
        <dbReference type="Pfam" id="PF01074"/>
    </source>
</evidence>
<dbReference type="InterPro" id="IPR050843">
    <property type="entry name" value="Glycosyl_Hydrlase_38"/>
</dbReference>
<protein>
    <submittedName>
        <fullName evidence="2">(apollo) hypothetical protein</fullName>
    </submittedName>
</protein>
<dbReference type="InterPro" id="IPR000602">
    <property type="entry name" value="Glyco_hydro_38_N"/>
</dbReference>